<organism evidence="1 2">
    <name type="scientific">Salix dunnii</name>
    <dbReference type="NCBI Taxonomy" id="1413687"/>
    <lineage>
        <taxon>Eukaryota</taxon>
        <taxon>Viridiplantae</taxon>
        <taxon>Streptophyta</taxon>
        <taxon>Embryophyta</taxon>
        <taxon>Tracheophyta</taxon>
        <taxon>Spermatophyta</taxon>
        <taxon>Magnoliopsida</taxon>
        <taxon>eudicotyledons</taxon>
        <taxon>Gunneridae</taxon>
        <taxon>Pentapetalae</taxon>
        <taxon>rosids</taxon>
        <taxon>fabids</taxon>
        <taxon>Malpighiales</taxon>
        <taxon>Salicaceae</taxon>
        <taxon>Saliceae</taxon>
        <taxon>Salix</taxon>
    </lineage>
</organism>
<accession>A0A835JYT2</accession>
<reference evidence="1 2" key="1">
    <citation type="submission" date="2020-10" db="EMBL/GenBank/DDBJ databases">
        <title>Plant Genome Project.</title>
        <authorList>
            <person name="Zhang R.-G."/>
        </authorList>
    </citation>
    <scope>NUCLEOTIDE SEQUENCE [LARGE SCALE GENOMIC DNA]</scope>
    <source>
        <strain evidence="1">FAFU-HL-1</strain>
        <tissue evidence="1">Leaf</tissue>
    </source>
</reference>
<comment type="caution">
    <text evidence="1">The sequence shown here is derived from an EMBL/GenBank/DDBJ whole genome shotgun (WGS) entry which is preliminary data.</text>
</comment>
<proteinExistence type="predicted"/>
<dbReference type="Proteomes" id="UP000657918">
    <property type="component" value="Chromosome 8"/>
</dbReference>
<dbReference type="EMBL" id="JADGMS010000008">
    <property type="protein sequence ID" value="KAF9677778.1"/>
    <property type="molecule type" value="Genomic_DNA"/>
</dbReference>
<keyword evidence="2" id="KW-1185">Reference proteome</keyword>
<gene>
    <name evidence="1" type="ORF">SADUNF_Sadunf08G0142900</name>
</gene>
<name>A0A835JYT2_9ROSI</name>
<dbReference type="Pfam" id="PF05512">
    <property type="entry name" value="AWPM-19"/>
    <property type="match status" value="1"/>
</dbReference>
<dbReference type="InterPro" id="IPR008390">
    <property type="entry name" value="AWPM-19"/>
</dbReference>
<protein>
    <submittedName>
        <fullName evidence="1">Uncharacterized protein</fullName>
    </submittedName>
</protein>
<evidence type="ECO:0000313" key="2">
    <source>
        <dbReference type="Proteomes" id="UP000657918"/>
    </source>
</evidence>
<evidence type="ECO:0000313" key="1">
    <source>
        <dbReference type="EMBL" id="KAF9677778.1"/>
    </source>
</evidence>
<sequence>MSKINAGFWRECSNRIVSDPCTISFSWWYGMKIGIGAHIRAWRNDSLAAAGSASPVAWAITAPAFGFQSIIIGYGAAAGTGEPKHEGSAVPAASSMV</sequence>
<dbReference type="AlphaFoldDB" id="A0A835JYT2"/>